<dbReference type="InterPro" id="IPR016181">
    <property type="entry name" value="Acyl_CoA_acyltransferase"/>
</dbReference>
<evidence type="ECO:0000256" key="7">
    <source>
        <dbReference type="SAM" id="MobiDB-lite"/>
    </source>
</evidence>
<evidence type="ECO:0000256" key="6">
    <source>
        <dbReference type="PROSITE-ProRule" id="PRU00146"/>
    </source>
</evidence>
<dbReference type="Gene3D" id="3.30.40.10">
    <property type="entry name" value="Zinc/RING finger domain, C3HC4 (zinc finger)"/>
    <property type="match status" value="2"/>
</dbReference>
<dbReference type="OrthoDB" id="1903104at2759"/>
<evidence type="ECO:0000313" key="10">
    <source>
        <dbReference type="EMBL" id="KAJ4839010.1"/>
    </source>
</evidence>
<dbReference type="PANTHER" id="PTHR46309">
    <property type="entry name" value="PHD FINGER PROTEIN 12"/>
    <property type="match status" value="1"/>
</dbReference>
<feature type="compositionally biased region" description="Basic residues" evidence="7">
    <location>
        <begin position="388"/>
        <end position="402"/>
    </location>
</feature>
<organism evidence="10 11">
    <name type="scientific">Turnera subulata</name>
    <dbReference type="NCBI Taxonomy" id="218843"/>
    <lineage>
        <taxon>Eukaryota</taxon>
        <taxon>Viridiplantae</taxon>
        <taxon>Streptophyta</taxon>
        <taxon>Embryophyta</taxon>
        <taxon>Tracheophyta</taxon>
        <taxon>Spermatophyta</taxon>
        <taxon>Magnoliopsida</taxon>
        <taxon>eudicotyledons</taxon>
        <taxon>Gunneridae</taxon>
        <taxon>Pentapetalae</taxon>
        <taxon>rosids</taxon>
        <taxon>fabids</taxon>
        <taxon>Malpighiales</taxon>
        <taxon>Passifloraceae</taxon>
        <taxon>Turnera</taxon>
    </lineage>
</organism>
<keyword evidence="5" id="KW-0539">Nucleus</keyword>
<feature type="region of interest" description="Disordered" evidence="7">
    <location>
        <begin position="493"/>
        <end position="523"/>
    </location>
</feature>
<name>A0A9Q0JFS6_9ROSI</name>
<accession>A0A9Q0JFS6</accession>
<evidence type="ECO:0000259" key="8">
    <source>
        <dbReference type="PROSITE" id="PS50016"/>
    </source>
</evidence>
<dbReference type="EMBL" id="JAKUCV010003417">
    <property type="protein sequence ID" value="KAJ4839010.1"/>
    <property type="molecule type" value="Genomic_DNA"/>
</dbReference>
<feature type="compositionally biased region" description="Low complexity" evidence="7">
    <location>
        <begin position="293"/>
        <end position="306"/>
    </location>
</feature>
<evidence type="ECO:0000256" key="2">
    <source>
        <dbReference type="ARBA" id="ARBA00022723"/>
    </source>
</evidence>
<proteinExistence type="predicted"/>
<dbReference type="CDD" id="cd04301">
    <property type="entry name" value="NAT_SF"/>
    <property type="match status" value="1"/>
</dbReference>
<dbReference type="AlphaFoldDB" id="A0A9Q0JFS6"/>
<dbReference type="InterPro" id="IPR013083">
    <property type="entry name" value="Znf_RING/FYVE/PHD"/>
</dbReference>
<dbReference type="PROSITE" id="PS51186">
    <property type="entry name" value="GNAT"/>
    <property type="match status" value="1"/>
</dbReference>
<evidence type="ECO:0000259" key="9">
    <source>
        <dbReference type="PROSITE" id="PS51186"/>
    </source>
</evidence>
<dbReference type="InterPro" id="IPR056511">
    <property type="entry name" value="IDM1_C"/>
</dbReference>
<dbReference type="InterPro" id="IPR011011">
    <property type="entry name" value="Znf_FYVE_PHD"/>
</dbReference>
<dbReference type="SMART" id="SM00249">
    <property type="entry name" value="PHD"/>
    <property type="match status" value="2"/>
</dbReference>
<dbReference type="GO" id="GO:0006357">
    <property type="term" value="P:regulation of transcription by RNA polymerase II"/>
    <property type="evidence" value="ECO:0007669"/>
    <property type="project" value="TreeGrafter"/>
</dbReference>
<keyword evidence="3 6" id="KW-0863">Zinc-finger</keyword>
<feature type="region of interest" description="Disordered" evidence="7">
    <location>
        <begin position="107"/>
        <end position="126"/>
    </location>
</feature>
<feature type="domain" description="PHD-type" evidence="8">
    <location>
        <begin position="526"/>
        <end position="571"/>
    </location>
</feature>
<evidence type="ECO:0008006" key="12">
    <source>
        <dbReference type="Google" id="ProtNLM"/>
    </source>
</evidence>
<feature type="compositionally biased region" description="Acidic residues" evidence="7">
    <location>
        <begin position="340"/>
        <end position="365"/>
    </location>
</feature>
<dbReference type="Pfam" id="PF16135">
    <property type="entry name" value="TDBD"/>
    <property type="match status" value="1"/>
</dbReference>
<dbReference type="Proteomes" id="UP001141552">
    <property type="component" value="Unassembled WGS sequence"/>
</dbReference>
<feature type="compositionally biased region" description="Basic and acidic residues" evidence="7">
    <location>
        <begin position="366"/>
        <end position="387"/>
    </location>
</feature>
<feature type="domain" description="N-acetyltransferase" evidence="9">
    <location>
        <begin position="655"/>
        <end position="804"/>
    </location>
</feature>
<evidence type="ECO:0000256" key="5">
    <source>
        <dbReference type="ARBA" id="ARBA00023242"/>
    </source>
</evidence>
<feature type="compositionally biased region" description="Basic and acidic residues" evidence="7">
    <location>
        <begin position="109"/>
        <end position="126"/>
    </location>
</feature>
<sequence>MPRLISFGVWDLCYGLSVDVYHDGDWREGVIMDHEDGSVERAVFLPDSCTKIKTRIKFLKIGQEQDQVTGVWRLRGTRPLPESIEKSSLGLPVKEVSCKSKESVGSLKSEFDKEPMSRVSEETECEKDSRIKDLSAVYINSPGVLENQDPDNCVMEIDQDEGNGCVTSLEGTQSPVNEGDSKGNNQSKRGRKPSNDSGSGWLPVTPGMIPVAEFCPHAITKYINLPNKKGRTAKDSLAMDVRKHISFLGWKIEYRMQTFHNKYEARVYRYKSPDNKTYQSLVKLCEDPSILNSVNSVDGSPVVSSVDTKESSARKRKREALSEVVDSNGSKDDDSIISASDDESNPLPPVDDDDDDGGDDDDDDYDARPEQPRRGKVMADLKRQEGARKRKHNPKNSKRTVLSRRTILSVLIDNNVVSSGAKVHYSASKSKGSLTTGRITPDGIECDCCKIIHSLTAFEAHAGSTQHRPAANIILDEDGRTLSQCQEEIQIEDTPKARRKKGKTPNGSGCRNPKRSCRKRKPGENDTICSVCRDGGDLILCDRCPSSFHKDCLRLETVPDGEWFCPPCRCSSCDQGRLKESSSGQPLDMLRCTQCRRRYHSECLGNIGEEATPKEGDTWFCSSKCRDIFSGLQELVGKPIVVGPDNLTWTLLRPTKFRSDSNRKLRHALRLMHECFEPVEDFYTGTDLVESVIYSRGCDLDRLNFEGFYTILLERNSKALSAATLRVLGEELAELPLVCTSYRCRRMGLCGRLMNQLEEQLVRLGVQKLLLPAAQNVLSTWENAFGFSRVSDTEKPEYLKHTLLDFQGTVLCHKRLTKTS</sequence>
<comment type="caution">
    <text evidence="10">The sequence shown here is derived from an EMBL/GenBank/DDBJ whole genome shotgun (WGS) entry which is preliminary data.</text>
</comment>
<dbReference type="InterPro" id="IPR042163">
    <property type="entry name" value="PHF12"/>
</dbReference>
<dbReference type="Pfam" id="PF23209">
    <property type="entry name" value="IDM1_C"/>
    <property type="match status" value="1"/>
</dbReference>
<dbReference type="PROSITE" id="PS50016">
    <property type="entry name" value="ZF_PHD_2"/>
    <property type="match status" value="1"/>
</dbReference>
<evidence type="ECO:0000313" key="11">
    <source>
        <dbReference type="Proteomes" id="UP001141552"/>
    </source>
</evidence>
<evidence type="ECO:0000256" key="1">
    <source>
        <dbReference type="ARBA" id="ARBA00004123"/>
    </source>
</evidence>
<dbReference type="GO" id="GO:0005634">
    <property type="term" value="C:nucleus"/>
    <property type="evidence" value="ECO:0007669"/>
    <property type="project" value="UniProtKB-SubCell"/>
</dbReference>
<dbReference type="InterPro" id="IPR054292">
    <property type="entry name" value="DUF7028"/>
</dbReference>
<dbReference type="InterPro" id="IPR019787">
    <property type="entry name" value="Znf_PHD-finger"/>
</dbReference>
<dbReference type="SUPFAM" id="SSF55729">
    <property type="entry name" value="Acyl-CoA N-acyltransferases (Nat)"/>
    <property type="match status" value="1"/>
</dbReference>
<dbReference type="GO" id="GO:0003714">
    <property type="term" value="F:transcription corepressor activity"/>
    <property type="evidence" value="ECO:0007669"/>
    <property type="project" value="InterPro"/>
</dbReference>
<evidence type="ECO:0000256" key="3">
    <source>
        <dbReference type="ARBA" id="ARBA00022771"/>
    </source>
</evidence>
<comment type="subcellular location">
    <subcellularLocation>
        <location evidence="1">Nucleus</location>
    </subcellularLocation>
</comment>
<dbReference type="Gene3D" id="3.40.630.30">
    <property type="match status" value="1"/>
</dbReference>
<dbReference type="SUPFAM" id="SSF57903">
    <property type="entry name" value="FYVE/PHD zinc finger"/>
    <property type="match status" value="2"/>
</dbReference>
<reference evidence="10" key="1">
    <citation type="submission" date="2022-02" db="EMBL/GenBank/DDBJ databases">
        <authorList>
            <person name="Henning P.M."/>
            <person name="McCubbin A.G."/>
            <person name="Shore J.S."/>
        </authorList>
    </citation>
    <scope>NUCLEOTIDE SEQUENCE</scope>
    <source>
        <strain evidence="10">F60SS</strain>
        <tissue evidence="10">Leaves</tissue>
    </source>
</reference>
<dbReference type="Pfam" id="PF00628">
    <property type="entry name" value="PHD"/>
    <property type="match status" value="1"/>
</dbReference>
<feature type="compositionally biased region" description="Basic residues" evidence="7">
    <location>
        <begin position="512"/>
        <end position="521"/>
    </location>
</feature>
<keyword evidence="11" id="KW-1185">Reference proteome</keyword>
<feature type="region of interest" description="Disordered" evidence="7">
    <location>
        <begin position="164"/>
        <end position="203"/>
    </location>
</feature>
<dbReference type="CDD" id="cd15489">
    <property type="entry name" value="PHD_SF"/>
    <property type="match status" value="1"/>
</dbReference>
<dbReference type="InterPro" id="IPR001965">
    <property type="entry name" value="Znf_PHD"/>
</dbReference>
<dbReference type="Pfam" id="PF22970">
    <property type="entry name" value="DUF7028"/>
    <property type="match status" value="1"/>
</dbReference>
<reference evidence="10" key="2">
    <citation type="journal article" date="2023" name="Plants (Basel)">
        <title>Annotation of the Turnera subulata (Passifloraceae) Draft Genome Reveals the S-Locus Evolved after the Divergence of Turneroideae from Passifloroideae in a Stepwise Manner.</title>
        <authorList>
            <person name="Henning P.M."/>
            <person name="Roalson E.H."/>
            <person name="Mir W."/>
            <person name="McCubbin A.G."/>
            <person name="Shore J.S."/>
        </authorList>
    </citation>
    <scope>NUCLEOTIDE SEQUENCE</scope>
    <source>
        <strain evidence="10">F60SS</strain>
    </source>
</reference>
<feature type="compositionally biased region" description="Polar residues" evidence="7">
    <location>
        <begin position="165"/>
        <end position="187"/>
    </location>
</feature>
<evidence type="ECO:0000256" key="4">
    <source>
        <dbReference type="ARBA" id="ARBA00022833"/>
    </source>
</evidence>
<dbReference type="InterPro" id="IPR032308">
    <property type="entry name" value="TDBD"/>
</dbReference>
<keyword evidence="4" id="KW-0862">Zinc</keyword>
<feature type="region of interest" description="Disordered" evidence="7">
    <location>
        <begin position="293"/>
        <end position="402"/>
    </location>
</feature>
<dbReference type="GO" id="GO:0016747">
    <property type="term" value="F:acyltransferase activity, transferring groups other than amino-acyl groups"/>
    <property type="evidence" value="ECO:0007669"/>
    <property type="project" value="InterPro"/>
</dbReference>
<keyword evidence="2" id="KW-0479">Metal-binding</keyword>
<dbReference type="PANTHER" id="PTHR46309:SF12">
    <property type="entry name" value="GB|AAC80581.1"/>
    <property type="match status" value="1"/>
</dbReference>
<dbReference type="InterPro" id="IPR000182">
    <property type="entry name" value="GNAT_dom"/>
</dbReference>
<gene>
    <name evidence="10" type="ORF">Tsubulata_031125</name>
</gene>
<protein>
    <recommendedName>
        <fullName evidence="12">PHD-type domain-containing protein</fullName>
    </recommendedName>
</protein>
<dbReference type="GO" id="GO:0008270">
    <property type="term" value="F:zinc ion binding"/>
    <property type="evidence" value="ECO:0007669"/>
    <property type="project" value="UniProtKB-KW"/>
</dbReference>